<name>A0A7S0MIH7_9CRYP</name>
<evidence type="ECO:0000313" key="1">
    <source>
        <dbReference type="EMBL" id="CAD8641579.1"/>
    </source>
</evidence>
<gene>
    <name evidence="1" type="ORF">CCUR1050_LOCUS19263</name>
</gene>
<protein>
    <submittedName>
        <fullName evidence="1">Uncharacterized protein</fullName>
    </submittedName>
</protein>
<organism evidence="1">
    <name type="scientific">Cryptomonas curvata</name>
    <dbReference type="NCBI Taxonomy" id="233186"/>
    <lineage>
        <taxon>Eukaryota</taxon>
        <taxon>Cryptophyceae</taxon>
        <taxon>Cryptomonadales</taxon>
        <taxon>Cryptomonadaceae</taxon>
        <taxon>Cryptomonas</taxon>
    </lineage>
</organism>
<proteinExistence type="predicted"/>
<reference evidence="1" key="1">
    <citation type="submission" date="2021-01" db="EMBL/GenBank/DDBJ databases">
        <authorList>
            <person name="Corre E."/>
            <person name="Pelletier E."/>
            <person name="Niang G."/>
            <person name="Scheremetjew M."/>
            <person name="Finn R."/>
            <person name="Kale V."/>
            <person name="Holt S."/>
            <person name="Cochrane G."/>
            <person name="Meng A."/>
            <person name="Brown T."/>
            <person name="Cohen L."/>
        </authorList>
    </citation>
    <scope>NUCLEOTIDE SEQUENCE</scope>
    <source>
        <strain evidence="1">CCAP979/52</strain>
    </source>
</reference>
<accession>A0A7S0MIH7</accession>
<sequence length="123" mass="13230">MASSTCAGASEEYRKGPIRALSPIHAIICASGRGILLQEGAPRDQVDLRMIRCCARTVQMRFLHLANSMCWVGLLLNMIKSVLSAIPSATGLSVETNAIKLNGAKSAVLPRDQAYEYVGVQII</sequence>
<dbReference type="AlphaFoldDB" id="A0A7S0MIH7"/>
<dbReference type="EMBL" id="HBEZ01034952">
    <property type="protein sequence ID" value="CAD8641579.1"/>
    <property type="molecule type" value="Transcribed_RNA"/>
</dbReference>